<dbReference type="Gene3D" id="3.30.40.10">
    <property type="entry name" value="Zinc/RING finger domain, C3HC4 (zinc finger)"/>
    <property type="match status" value="1"/>
</dbReference>
<accession>A0A7S2CJ25</accession>
<reference evidence="4" key="1">
    <citation type="submission" date="2021-01" db="EMBL/GenBank/DDBJ databases">
        <authorList>
            <person name="Corre E."/>
            <person name="Pelletier E."/>
            <person name="Niang G."/>
            <person name="Scheremetjew M."/>
            <person name="Finn R."/>
            <person name="Kale V."/>
            <person name="Holt S."/>
            <person name="Cochrane G."/>
            <person name="Meng A."/>
            <person name="Brown T."/>
            <person name="Cohen L."/>
        </authorList>
    </citation>
    <scope>NUCLEOTIDE SEQUENCE</scope>
    <source>
        <strain evidence="4">CCMP1381</strain>
    </source>
</reference>
<dbReference type="PANTHER" id="PTHR14879:SF5">
    <property type="entry name" value="RING-TYPE DOMAIN-CONTAINING PROTEIN"/>
    <property type="match status" value="1"/>
</dbReference>
<name>A0A7S2CJ25_9STRA</name>
<dbReference type="PROSITE" id="PS50089">
    <property type="entry name" value="ZF_RING_2"/>
    <property type="match status" value="1"/>
</dbReference>
<dbReference type="AlphaFoldDB" id="A0A7S2CJ25"/>
<dbReference type="InterPro" id="IPR001841">
    <property type="entry name" value="Znf_RING"/>
</dbReference>
<protein>
    <recommendedName>
        <fullName evidence="3">RING-type domain-containing protein</fullName>
    </recommendedName>
</protein>
<keyword evidence="1" id="KW-0479">Metal-binding</keyword>
<feature type="region of interest" description="Disordered" evidence="2">
    <location>
        <begin position="50"/>
        <end position="116"/>
    </location>
</feature>
<feature type="compositionally biased region" description="Polar residues" evidence="2">
    <location>
        <begin position="55"/>
        <end position="76"/>
    </location>
</feature>
<organism evidence="4">
    <name type="scientific">Octactis speculum</name>
    <dbReference type="NCBI Taxonomy" id="3111310"/>
    <lineage>
        <taxon>Eukaryota</taxon>
        <taxon>Sar</taxon>
        <taxon>Stramenopiles</taxon>
        <taxon>Ochrophyta</taxon>
        <taxon>Dictyochophyceae</taxon>
        <taxon>Dictyochales</taxon>
        <taxon>Dictyochaceae</taxon>
        <taxon>Octactis</taxon>
    </lineage>
</organism>
<dbReference type="InterPro" id="IPR051728">
    <property type="entry name" value="RING-FYVE_E3_ubiquitin-ligase"/>
</dbReference>
<gene>
    <name evidence="4" type="ORF">DSPE1174_LOCUS15158</name>
</gene>
<evidence type="ECO:0000259" key="3">
    <source>
        <dbReference type="PROSITE" id="PS50089"/>
    </source>
</evidence>
<dbReference type="InterPro" id="IPR013083">
    <property type="entry name" value="Znf_RING/FYVE/PHD"/>
</dbReference>
<dbReference type="Pfam" id="PF13920">
    <property type="entry name" value="zf-C3HC4_3"/>
    <property type="match status" value="1"/>
</dbReference>
<dbReference type="EMBL" id="HBGS01029781">
    <property type="protein sequence ID" value="CAD9427452.1"/>
    <property type="molecule type" value="Transcribed_RNA"/>
</dbReference>
<proteinExistence type="predicted"/>
<feature type="domain" description="RING-type" evidence="3">
    <location>
        <begin position="295"/>
        <end position="333"/>
    </location>
</feature>
<sequence>MSVMAEQRTPENRCSTPKNGTSPLYDLTPLKPVIGAIDWLFKDRLANANANANAPPQQDVHSLNSDIDSNEDTGSSIPKREYRAAKQKKKKSKSLNSTSKSKKKDPESEWTNVPLRGTLNTPICTDRLCRCKVCGQLLPQDIDSIERHTNHCGNIEAGHSCWEQAIALRALSPKELVGSHIELHGGVIATVVEVDKRTGAYGSKARHLLRFESGREESTLLFDGKNDGTLFRLLSFEEERRYNELVRQRLEEELRSVRLHMQDIRQDSVRRSKENESIRSELEHFKEETADRSLCPVCFDSAKDTVFNCGHRACSSCAQLCVDSEGGLCPICRQPIENSIKLFDI</sequence>
<feature type="region of interest" description="Disordered" evidence="2">
    <location>
        <begin position="1"/>
        <end position="27"/>
    </location>
</feature>
<dbReference type="CDD" id="cd16520">
    <property type="entry name" value="RING-HC_MIBs-like"/>
    <property type="match status" value="1"/>
</dbReference>
<evidence type="ECO:0000256" key="2">
    <source>
        <dbReference type="SAM" id="MobiDB-lite"/>
    </source>
</evidence>
<feature type="compositionally biased region" description="Polar residues" evidence="2">
    <location>
        <begin position="12"/>
        <end position="22"/>
    </location>
</feature>
<evidence type="ECO:0000313" key="4">
    <source>
        <dbReference type="EMBL" id="CAD9427452.1"/>
    </source>
</evidence>
<dbReference type="SUPFAM" id="SSF57850">
    <property type="entry name" value="RING/U-box"/>
    <property type="match status" value="1"/>
</dbReference>
<dbReference type="SMART" id="SM00184">
    <property type="entry name" value="RING"/>
    <property type="match status" value="1"/>
</dbReference>
<keyword evidence="1" id="KW-0862">Zinc</keyword>
<evidence type="ECO:0000256" key="1">
    <source>
        <dbReference type="PROSITE-ProRule" id="PRU00175"/>
    </source>
</evidence>
<dbReference type="GO" id="GO:0008270">
    <property type="term" value="F:zinc ion binding"/>
    <property type="evidence" value="ECO:0007669"/>
    <property type="project" value="UniProtKB-KW"/>
</dbReference>
<keyword evidence="1" id="KW-0863">Zinc-finger</keyword>
<dbReference type="PANTHER" id="PTHR14879">
    <property type="entry name" value="CASPASE REGULATOR, RING FINGER DOMAIN-CONTAINING"/>
    <property type="match status" value="1"/>
</dbReference>